<keyword evidence="8" id="KW-1185">Reference proteome</keyword>
<dbReference type="InterPro" id="IPR008979">
    <property type="entry name" value="Galactose-bd-like_sf"/>
</dbReference>
<dbReference type="InterPro" id="IPR057739">
    <property type="entry name" value="Glyco_hydro_29_N"/>
</dbReference>
<organism evidence="7 8">
    <name type="scientific">Blautia segnis</name>
    <dbReference type="NCBI Taxonomy" id="2763030"/>
    <lineage>
        <taxon>Bacteria</taxon>
        <taxon>Bacillati</taxon>
        <taxon>Bacillota</taxon>
        <taxon>Clostridia</taxon>
        <taxon>Lachnospirales</taxon>
        <taxon>Lachnospiraceae</taxon>
        <taxon>Blautia</taxon>
    </lineage>
</organism>
<dbReference type="SUPFAM" id="SSF49785">
    <property type="entry name" value="Galactose-binding domain-like"/>
    <property type="match status" value="1"/>
</dbReference>
<dbReference type="EC" id="3.2.1.51" evidence="2"/>
<dbReference type="RefSeq" id="WP_186901288.1">
    <property type="nucleotide sequence ID" value="NZ_JACOOT010000019.1"/>
</dbReference>
<evidence type="ECO:0000256" key="2">
    <source>
        <dbReference type="ARBA" id="ARBA00012662"/>
    </source>
</evidence>
<dbReference type="GO" id="GO:0006004">
    <property type="term" value="P:fucose metabolic process"/>
    <property type="evidence" value="ECO:0007669"/>
    <property type="project" value="TreeGrafter"/>
</dbReference>
<keyword evidence="3" id="KW-0732">Signal</keyword>
<dbReference type="SMART" id="SM00812">
    <property type="entry name" value="Alpha_L_fucos"/>
    <property type="match status" value="1"/>
</dbReference>
<keyword evidence="5" id="KW-0326">Glycosidase</keyword>
<gene>
    <name evidence="7" type="ORF">H8S54_08470</name>
</gene>
<comment type="similarity">
    <text evidence="1">Belongs to the glycosyl hydrolase 29 family.</text>
</comment>
<accession>A0A8I0DP16</accession>
<dbReference type="Gene3D" id="2.60.120.260">
    <property type="entry name" value="Galactose-binding domain-like"/>
    <property type="match status" value="1"/>
</dbReference>
<dbReference type="EMBL" id="JACOOT010000019">
    <property type="protein sequence ID" value="MBC5651139.1"/>
    <property type="molecule type" value="Genomic_DNA"/>
</dbReference>
<sequence length="477" mass="53978">MPTDQELIRIVPSDRQLAYQETEFYAFFHFGMNTYTDREWGDGTEDPKLFNPAKLDADQWVSAAKSAGMKGVILTCKHHDGFCLWPTRYTSHSVASSPWKKGTGDVVKEVSDACRRHGMKFGIYLSPWDRNQPCYGTGKEYDDYYLAQLTELLTGYGEIFSVWLDGACGEGPNGKKQVYDWERYYACVRKYQPDACICVCGPDIRWCGNEAGDVRKSEWSVVPARTALAESIQEKSQQADDEEFRQRKITSDMEDLGSRAALQGEKDLIWYPAEVNTSIRPGWFYHAKEDNQVKSLKELISIYCGSVGGNATFLLNVPPMPNGLLHPNDVARLAELGQWKRSAFSGNLAEFAEITASSEDAAHPVQNVLTDTRTTWYQPETDAKTGAFPAELIFNLHTQKALGYLVIKEAIQHSQRVEAFCVYAQKEEKWVPVYEGTVIGYQKIVKLSEAFTRKLKIVFSDYRVAPLISFVGIYPKR</sequence>
<evidence type="ECO:0000256" key="3">
    <source>
        <dbReference type="ARBA" id="ARBA00022729"/>
    </source>
</evidence>
<evidence type="ECO:0000313" key="7">
    <source>
        <dbReference type="EMBL" id="MBC5651139.1"/>
    </source>
</evidence>
<keyword evidence="4" id="KW-0378">Hydrolase</keyword>
<proteinExistence type="inferred from homology"/>
<dbReference type="Gene3D" id="3.20.20.80">
    <property type="entry name" value="Glycosidases"/>
    <property type="match status" value="1"/>
</dbReference>
<dbReference type="Proteomes" id="UP000652847">
    <property type="component" value="Unassembled WGS sequence"/>
</dbReference>
<dbReference type="InterPro" id="IPR000933">
    <property type="entry name" value="Glyco_hydro_29"/>
</dbReference>
<evidence type="ECO:0000256" key="5">
    <source>
        <dbReference type="ARBA" id="ARBA00023295"/>
    </source>
</evidence>
<dbReference type="PANTHER" id="PTHR10030:SF37">
    <property type="entry name" value="ALPHA-L-FUCOSIDASE-RELATED"/>
    <property type="match status" value="1"/>
</dbReference>
<feature type="domain" description="Glycoside hydrolase family 29 N-terminal" evidence="6">
    <location>
        <begin position="47"/>
        <end position="339"/>
    </location>
</feature>
<dbReference type="GO" id="GO:0016139">
    <property type="term" value="P:glycoside catabolic process"/>
    <property type="evidence" value="ECO:0007669"/>
    <property type="project" value="TreeGrafter"/>
</dbReference>
<dbReference type="InterPro" id="IPR017853">
    <property type="entry name" value="GH"/>
</dbReference>
<evidence type="ECO:0000256" key="4">
    <source>
        <dbReference type="ARBA" id="ARBA00022801"/>
    </source>
</evidence>
<protein>
    <recommendedName>
        <fullName evidence="2">alpha-L-fucosidase</fullName>
        <ecNumber evidence="2">3.2.1.51</ecNumber>
    </recommendedName>
</protein>
<name>A0A8I0DP16_9FIRM</name>
<dbReference type="SUPFAM" id="SSF51445">
    <property type="entry name" value="(Trans)glycosidases"/>
    <property type="match status" value="1"/>
</dbReference>
<dbReference type="GO" id="GO:0004560">
    <property type="term" value="F:alpha-L-fucosidase activity"/>
    <property type="evidence" value="ECO:0007669"/>
    <property type="project" value="InterPro"/>
</dbReference>
<reference evidence="7 8" key="1">
    <citation type="submission" date="2020-08" db="EMBL/GenBank/DDBJ databases">
        <title>Genome public.</title>
        <authorList>
            <person name="Liu C."/>
            <person name="Sun Q."/>
        </authorList>
    </citation>
    <scope>NUCLEOTIDE SEQUENCE [LARGE SCALE GENOMIC DNA]</scope>
    <source>
        <strain evidence="7 8">BX17</strain>
    </source>
</reference>
<evidence type="ECO:0000256" key="1">
    <source>
        <dbReference type="ARBA" id="ARBA00007951"/>
    </source>
</evidence>
<dbReference type="PANTHER" id="PTHR10030">
    <property type="entry name" value="ALPHA-L-FUCOSIDASE"/>
    <property type="match status" value="1"/>
</dbReference>
<dbReference type="AlphaFoldDB" id="A0A8I0DP16"/>
<dbReference type="FunFam" id="3.20.20.80:FF:000052">
    <property type="entry name" value="Putative alpha-L-fucosidase 1"/>
    <property type="match status" value="1"/>
</dbReference>
<dbReference type="Pfam" id="PF01120">
    <property type="entry name" value="Alpha_L_fucos"/>
    <property type="match status" value="1"/>
</dbReference>
<dbReference type="GO" id="GO:0005764">
    <property type="term" value="C:lysosome"/>
    <property type="evidence" value="ECO:0007669"/>
    <property type="project" value="TreeGrafter"/>
</dbReference>
<comment type="caution">
    <text evidence="7">The sequence shown here is derived from an EMBL/GenBank/DDBJ whole genome shotgun (WGS) entry which is preliminary data.</text>
</comment>
<evidence type="ECO:0000313" key="8">
    <source>
        <dbReference type="Proteomes" id="UP000652847"/>
    </source>
</evidence>
<evidence type="ECO:0000259" key="6">
    <source>
        <dbReference type="Pfam" id="PF01120"/>
    </source>
</evidence>